<dbReference type="Gene3D" id="3.40.50.1820">
    <property type="entry name" value="alpha/beta hydrolase"/>
    <property type="match status" value="1"/>
</dbReference>
<dbReference type="InterPro" id="IPR029058">
    <property type="entry name" value="AB_hydrolase_fold"/>
</dbReference>
<dbReference type="SUPFAM" id="SSF53474">
    <property type="entry name" value="alpha/beta-Hydrolases"/>
    <property type="match status" value="1"/>
</dbReference>
<accession>A0A7X2IQ49</accession>
<evidence type="ECO:0000259" key="1">
    <source>
        <dbReference type="Pfam" id="PF01764"/>
    </source>
</evidence>
<dbReference type="PANTHER" id="PTHR45856:SF24">
    <property type="entry name" value="FUNGAL LIPASE-LIKE DOMAIN-CONTAINING PROTEIN"/>
    <property type="match status" value="1"/>
</dbReference>
<sequence length="344" mass="37852">MENPAILAENELSDKKPSYARSACMLFKYDVSSQALFSPQDTPALFNYPFQPGQRLPNWGKPGALCAELSRLAYFRFESSAQSYVQTRTTMQNACAQVGLTRLGFFSHSGSGTEAFGAVDQGARKAYIAFRGSQPLQYQDYLTDLMVALKPHVRNGRVHTGFSSRYLDIQSQVQSWLNQFPGYMLTLTGHSLGGALATVAAASFLDARLVTFGSPRVGDVRFANLFRKRAVERYVNCLDGVSWLAPPPDSGEWLSPLYAMPLSLAAFGVVLPPNIPIPIVNGYRHLPDLRYIDCDGNLRTTVGSIAVGIDFGKALAMHLTRRPLAKLPRMLTDHSMINYISALA</sequence>
<proteinExistence type="predicted"/>
<evidence type="ECO:0000313" key="3">
    <source>
        <dbReference type="Proteomes" id="UP000446768"/>
    </source>
</evidence>
<dbReference type="AlphaFoldDB" id="A0A7X2IQ49"/>
<gene>
    <name evidence="2" type="ORF">GJ700_19890</name>
</gene>
<dbReference type="CDD" id="cd00519">
    <property type="entry name" value="Lipase_3"/>
    <property type="match status" value="1"/>
</dbReference>
<dbReference type="RefSeq" id="WP_154377075.1">
    <property type="nucleotide sequence ID" value="NZ_WKJJ01000012.1"/>
</dbReference>
<dbReference type="PANTHER" id="PTHR45856">
    <property type="entry name" value="ALPHA/BETA-HYDROLASES SUPERFAMILY PROTEIN"/>
    <property type="match status" value="1"/>
</dbReference>
<protein>
    <recommendedName>
        <fullName evidence="1">Fungal lipase-type domain-containing protein</fullName>
    </recommendedName>
</protein>
<feature type="domain" description="Fungal lipase-type" evidence="1">
    <location>
        <begin position="127"/>
        <end position="242"/>
    </location>
</feature>
<dbReference type="InterPro" id="IPR002921">
    <property type="entry name" value="Fungal_lipase-type"/>
</dbReference>
<organism evidence="2 3">
    <name type="scientific">Pseudoduganella rivuli</name>
    <dbReference type="NCBI Taxonomy" id="2666085"/>
    <lineage>
        <taxon>Bacteria</taxon>
        <taxon>Pseudomonadati</taxon>
        <taxon>Pseudomonadota</taxon>
        <taxon>Betaproteobacteria</taxon>
        <taxon>Burkholderiales</taxon>
        <taxon>Oxalobacteraceae</taxon>
        <taxon>Telluria group</taxon>
        <taxon>Pseudoduganella</taxon>
    </lineage>
</organism>
<keyword evidence="3" id="KW-1185">Reference proteome</keyword>
<dbReference type="Pfam" id="PF01764">
    <property type="entry name" value="Lipase_3"/>
    <property type="match status" value="1"/>
</dbReference>
<reference evidence="2 3" key="1">
    <citation type="submission" date="2019-11" db="EMBL/GenBank/DDBJ databases">
        <title>Novel species isolated from a subtropical stream in China.</title>
        <authorList>
            <person name="Lu H."/>
        </authorList>
    </citation>
    <scope>NUCLEOTIDE SEQUENCE [LARGE SCALE GENOMIC DNA]</scope>
    <source>
        <strain evidence="2 3">FT92W</strain>
    </source>
</reference>
<dbReference type="EMBL" id="WKJJ01000012">
    <property type="protein sequence ID" value="MRV73974.1"/>
    <property type="molecule type" value="Genomic_DNA"/>
</dbReference>
<dbReference type="InterPro" id="IPR051218">
    <property type="entry name" value="Sec_MonoDiacylglyc_Lipase"/>
</dbReference>
<name>A0A7X2IQ49_9BURK</name>
<dbReference type="Proteomes" id="UP000446768">
    <property type="component" value="Unassembled WGS sequence"/>
</dbReference>
<dbReference type="GO" id="GO:0006629">
    <property type="term" value="P:lipid metabolic process"/>
    <property type="evidence" value="ECO:0007669"/>
    <property type="project" value="InterPro"/>
</dbReference>
<evidence type="ECO:0000313" key="2">
    <source>
        <dbReference type="EMBL" id="MRV73974.1"/>
    </source>
</evidence>
<comment type="caution">
    <text evidence="2">The sequence shown here is derived from an EMBL/GenBank/DDBJ whole genome shotgun (WGS) entry which is preliminary data.</text>
</comment>